<protein>
    <recommendedName>
        <fullName evidence="1">Protein kinase domain-containing protein</fullName>
    </recommendedName>
</protein>
<gene>
    <name evidence="2" type="ORF">HPB48_016839</name>
</gene>
<dbReference type="InterPro" id="IPR008266">
    <property type="entry name" value="Tyr_kinase_AS"/>
</dbReference>
<organism evidence="2 3">
    <name type="scientific">Haemaphysalis longicornis</name>
    <name type="common">Bush tick</name>
    <dbReference type="NCBI Taxonomy" id="44386"/>
    <lineage>
        <taxon>Eukaryota</taxon>
        <taxon>Metazoa</taxon>
        <taxon>Ecdysozoa</taxon>
        <taxon>Arthropoda</taxon>
        <taxon>Chelicerata</taxon>
        <taxon>Arachnida</taxon>
        <taxon>Acari</taxon>
        <taxon>Parasitiformes</taxon>
        <taxon>Ixodida</taxon>
        <taxon>Ixodoidea</taxon>
        <taxon>Ixodidae</taxon>
        <taxon>Haemaphysalinae</taxon>
        <taxon>Haemaphysalis</taxon>
    </lineage>
</organism>
<dbReference type="InterPro" id="IPR050122">
    <property type="entry name" value="RTK"/>
</dbReference>
<dbReference type="GO" id="GO:0007169">
    <property type="term" value="P:cell surface receptor protein tyrosine kinase signaling pathway"/>
    <property type="evidence" value="ECO:0007669"/>
    <property type="project" value="TreeGrafter"/>
</dbReference>
<dbReference type="InterPro" id="IPR000719">
    <property type="entry name" value="Prot_kinase_dom"/>
</dbReference>
<sequence>MDDLSDEYLEPPKCKKEPCRQAYEVFHYDMRGLSFDTNYTVILRSTDSVEKETGNPATMWFKTPSCLDCYQFNFSLCASTWVAPPARGVQIAWSPPAYTSEENRVLGYQVILEEEKSVFDLDTKPAPRIRRSVGAESGETTGSLNFGSSFEFGQLRKHAFRLIRKPSDPFEIHYAELDVQESIGRDGATPEERRNLLREIELLKLVGQHPNVVSLRGYCTTGRTVALVVEYCPLGDLRAYLVRTRYAQLGREEFLSSKRVVHRDLAARNVLMMNEQLVKIADLGLSRDMYQEGVYRKQGAERLPIRWMAPESLSHMTYTTMSDVWSFGVLMWETLSLGAVPYPGIQNHQLLEYIAAGNRLDKPANCSMEAVPPGPRNTSYRK</sequence>
<dbReference type="OMA" id="PANCSME"/>
<keyword evidence="3" id="KW-1185">Reference proteome</keyword>
<dbReference type="GO" id="GO:0043235">
    <property type="term" value="C:receptor complex"/>
    <property type="evidence" value="ECO:0007669"/>
    <property type="project" value="TreeGrafter"/>
</dbReference>
<dbReference type="GO" id="GO:0005524">
    <property type="term" value="F:ATP binding"/>
    <property type="evidence" value="ECO:0007669"/>
    <property type="project" value="InterPro"/>
</dbReference>
<dbReference type="PROSITE" id="PS00109">
    <property type="entry name" value="PROTEIN_KINASE_TYR"/>
    <property type="match status" value="1"/>
</dbReference>
<evidence type="ECO:0000313" key="2">
    <source>
        <dbReference type="EMBL" id="KAH9365775.1"/>
    </source>
</evidence>
<dbReference type="SUPFAM" id="SSF56112">
    <property type="entry name" value="Protein kinase-like (PK-like)"/>
    <property type="match status" value="1"/>
</dbReference>
<dbReference type="GO" id="GO:0004714">
    <property type="term" value="F:transmembrane receptor protein tyrosine kinase activity"/>
    <property type="evidence" value="ECO:0007669"/>
    <property type="project" value="TreeGrafter"/>
</dbReference>
<dbReference type="GO" id="GO:0005886">
    <property type="term" value="C:plasma membrane"/>
    <property type="evidence" value="ECO:0007669"/>
    <property type="project" value="TreeGrafter"/>
</dbReference>
<comment type="caution">
    <text evidence="2">The sequence shown here is derived from an EMBL/GenBank/DDBJ whole genome shotgun (WGS) entry which is preliminary data.</text>
</comment>
<dbReference type="InterPro" id="IPR011009">
    <property type="entry name" value="Kinase-like_dom_sf"/>
</dbReference>
<dbReference type="EMBL" id="JABSTR010000003">
    <property type="protein sequence ID" value="KAH9365775.1"/>
    <property type="molecule type" value="Genomic_DNA"/>
</dbReference>
<name>A0A9J6FSH5_HAELO</name>
<dbReference type="Gene3D" id="3.30.200.20">
    <property type="entry name" value="Phosphorylase Kinase, domain 1"/>
    <property type="match status" value="1"/>
</dbReference>
<dbReference type="VEuPathDB" id="VectorBase:HLOH_061705"/>
<dbReference type="PANTHER" id="PTHR24416:SF620">
    <property type="entry name" value="TYROSINE-PROTEIN KINASE RECEPTOR TORSO"/>
    <property type="match status" value="1"/>
</dbReference>
<dbReference type="Pfam" id="PF07714">
    <property type="entry name" value="PK_Tyr_Ser-Thr"/>
    <property type="match status" value="1"/>
</dbReference>
<dbReference type="CDD" id="cd00192">
    <property type="entry name" value="PTKc"/>
    <property type="match status" value="1"/>
</dbReference>
<accession>A0A9J6FSH5</accession>
<dbReference type="OrthoDB" id="6499056at2759"/>
<dbReference type="PRINTS" id="PR00109">
    <property type="entry name" value="TYRKINASE"/>
</dbReference>
<dbReference type="AlphaFoldDB" id="A0A9J6FSH5"/>
<dbReference type="Gene3D" id="1.10.510.10">
    <property type="entry name" value="Transferase(Phosphotransferase) domain 1"/>
    <property type="match status" value="1"/>
</dbReference>
<evidence type="ECO:0000259" key="1">
    <source>
        <dbReference type="PROSITE" id="PS50011"/>
    </source>
</evidence>
<feature type="domain" description="Protein kinase" evidence="1">
    <location>
        <begin position="135"/>
        <end position="382"/>
    </location>
</feature>
<dbReference type="PROSITE" id="PS50011">
    <property type="entry name" value="PROTEIN_KINASE_DOM"/>
    <property type="match status" value="1"/>
</dbReference>
<proteinExistence type="predicted"/>
<dbReference type="InterPro" id="IPR020635">
    <property type="entry name" value="Tyr_kinase_cat_dom"/>
</dbReference>
<reference evidence="2 3" key="1">
    <citation type="journal article" date="2020" name="Cell">
        <title>Large-Scale Comparative Analyses of Tick Genomes Elucidate Their Genetic Diversity and Vector Capacities.</title>
        <authorList>
            <consortium name="Tick Genome and Microbiome Consortium (TIGMIC)"/>
            <person name="Jia N."/>
            <person name="Wang J."/>
            <person name="Shi W."/>
            <person name="Du L."/>
            <person name="Sun Y."/>
            <person name="Zhan W."/>
            <person name="Jiang J.F."/>
            <person name="Wang Q."/>
            <person name="Zhang B."/>
            <person name="Ji P."/>
            <person name="Bell-Sakyi L."/>
            <person name="Cui X.M."/>
            <person name="Yuan T.T."/>
            <person name="Jiang B.G."/>
            <person name="Yang W.F."/>
            <person name="Lam T.T."/>
            <person name="Chang Q.C."/>
            <person name="Ding S.J."/>
            <person name="Wang X.J."/>
            <person name="Zhu J.G."/>
            <person name="Ruan X.D."/>
            <person name="Zhao L."/>
            <person name="Wei J.T."/>
            <person name="Ye R.Z."/>
            <person name="Que T.C."/>
            <person name="Du C.H."/>
            <person name="Zhou Y.H."/>
            <person name="Cheng J.X."/>
            <person name="Dai P.F."/>
            <person name="Guo W.B."/>
            <person name="Han X.H."/>
            <person name="Huang E.J."/>
            <person name="Li L.F."/>
            <person name="Wei W."/>
            <person name="Gao Y.C."/>
            <person name="Liu J.Z."/>
            <person name="Shao H.Z."/>
            <person name="Wang X."/>
            <person name="Wang C.C."/>
            <person name="Yang T.C."/>
            <person name="Huo Q.B."/>
            <person name="Li W."/>
            <person name="Chen H.Y."/>
            <person name="Chen S.E."/>
            <person name="Zhou L.G."/>
            <person name="Ni X.B."/>
            <person name="Tian J.H."/>
            <person name="Sheng Y."/>
            <person name="Liu T."/>
            <person name="Pan Y.S."/>
            <person name="Xia L.Y."/>
            <person name="Li J."/>
            <person name="Zhao F."/>
            <person name="Cao W.C."/>
        </authorList>
    </citation>
    <scope>NUCLEOTIDE SEQUENCE [LARGE SCALE GENOMIC DNA]</scope>
    <source>
        <strain evidence="2">HaeL-2018</strain>
    </source>
</reference>
<evidence type="ECO:0000313" key="3">
    <source>
        <dbReference type="Proteomes" id="UP000821853"/>
    </source>
</evidence>
<dbReference type="Proteomes" id="UP000821853">
    <property type="component" value="Unassembled WGS sequence"/>
</dbReference>
<dbReference type="InterPro" id="IPR001245">
    <property type="entry name" value="Ser-Thr/Tyr_kinase_cat_dom"/>
</dbReference>
<dbReference type="PANTHER" id="PTHR24416">
    <property type="entry name" value="TYROSINE-PROTEIN KINASE RECEPTOR"/>
    <property type="match status" value="1"/>
</dbReference>
<dbReference type="SMART" id="SM00219">
    <property type="entry name" value="TyrKc"/>
    <property type="match status" value="1"/>
</dbReference>